<dbReference type="SUPFAM" id="SSF54768">
    <property type="entry name" value="dsRNA-binding domain-like"/>
    <property type="match status" value="1"/>
</dbReference>
<feature type="compositionally biased region" description="Low complexity" evidence="1">
    <location>
        <begin position="1"/>
        <end position="14"/>
    </location>
</feature>
<gene>
    <name evidence="2" type="ORF">K432DRAFT_288747</name>
</gene>
<accession>A0A8E2JJE0</accession>
<evidence type="ECO:0000313" key="3">
    <source>
        <dbReference type="Proteomes" id="UP000250266"/>
    </source>
</evidence>
<feature type="region of interest" description="Disordered" evidence="1">
    <location>
        <begin position="1"/>
        <end position="25"/>
    </location>
</feature>
<keyword evidence="3" id="KW-1185">Reference proteome</keyword>
<name>A0A8E2JJE0_9PEZI</name>
<reference evidence="2 3" key="1">
    <citation type="journal article" date="2016" name="Nat. Commun.">
        <title>Ectomycorrhizal ecology is imprinted in the genome of the dominant symbiotic fungus Cenococcum geophilum.</title>
        <authorList>
            <consortium name="DOE Joint Genome Institute"/>
            <person name="Peter M."/>
            <person name="Kohler A."/>
            <person name="Ohm R.A."/>
            <person name="Kuo A."/>
            <person name="Krutzmann J."/>
            <person name="Morin E."/>
            <person name="Arend M."/>
            <person name="Barry K.W."/>
            <person name="Binder M."/>
            <person name="Choi C."/>
            <person name="Clum A."/>
            <person name="Copeland A."/>
            <person name="Grisel N."/>
            <person name="Haridas S."/>
            <person name="Kipfer T."/>
            <person name="LaButti K."/>
            <person name="Lindquist E."/>
            <person name="Lipzen A."/>
            <person name="Maire R."/>
            <person name="Meier B."/>
            <person name="Mihaltcheva S."/>
            <person name="Molinier V."/>
            <person name="Murat C."/>
            <person name="Poggeler S."/>
            <person name="Quandt C.A."/>
            <person name="Sperisen C."/>
            <person name="Tritt A."/>
            <person name="Tisserant E."/>
            <person name="Crous P.W."/>
            <person name="Henrissat B."/>
            <person name="Nehls U."/>
            <person name="Egli S."/>
            <person name="Spatafora J.W."/>
            <person name="Grigoriev I.V."/>
            <person name="Martin F.M."/>
        </authorList>
    </citation>
    <scope>NUCLEOTIDE SEQUENCE [LARGE SCALE GENOMIC DNA]</scope>
    <source>
        <strain evidence="2 3">CBS 459.81</strain>
    </source>
</reference>
<organism evidence="2 3">
    <name type="scientific">Lepidopterella palustris CBS 459.81</name>
    <dbReference type="NCBI Taxonomy" id="1314670"/>
    <lineage>
        <taxon>Eukaryota</taxon>
        <taxon>Fungi</taxon>
        <taxon>Dikarya</taxon>
        <taxon>Ascomycota</taxon>
        <taxon>Pezizomycotina</taxon>
        <taxon>Dothideomycetes</taxon>
        <taxon>Pleosporomycetidae</taxon>
        <taxon>Mytilinidiales</taxon>
        <taxon>Argynnaceae</taxon>
        <taxon>Lepidopterella</taxon>
    </lineage>
</organism>
<evidence type="ECO:0000313" key="2">
    <source>
        <dbReference type="EMBL" id="OCK84527.1"/>
    </source>
</evidence>
<evidence type="ECO:0000256" key="1">
    <source>
        <dbReference type="SAM" id="MobiDB-lite"/>
    </source>
</evidence>
<feature type="compositionally biased region" description="Polar residues" evidence="1">
    <location>
        <begin position="248"/>
        <end position="258"/>
    </location>
</feature>
<feature type="region of interest" description="Disordered" evidence="1">
    <location>
        <begin position="240"/>
        <end position="264"/>
    </location>
</feature>
<protein>
    <recommendedName>
        <fullName evidence="4">DRBM domain-containing protein</fullName>
    </recommendedName>
</protein>
<sequence length="361" mass="39140">MDVRAPPAAVQAPATTFENTPSQPNLPTALHNVYSIDAFEKLHANQQQSSLPTAKVSIRSSANTVTFTQRCQSLALQPVYDYTGDTLSGWGAKVTFGEEVIEDLGPYQSKKDAKEKVSEAGVQRLQELDAKGALARKRIKVGTGTQVEPEQTLSKSTEGPVENWIGILQEFAISVGDPSPTYTEYQIGNSFSCETEIPERPGHVFGGKSQIFANKKGARFNAAREAVEWLRAEGFFPESGPVRKKKANGNNPGSSTSGEGKIDTTGGSYAQKVAALALTLGLLTPEWRFAPPDPRAPGFCTVAAYFPHSPNHAGPIGEVRHVFGKKAAKEECAKKVLTYLKDLERERTEFAHSMLDSLKKS</sequence>
<dbReference type="Proteomes" id="UP000250266">
    <property type="component" value="Unassembled WGS sequence"/>
</dbReference>
<dbReference type="Gene3D" id="3.30.160.20">
    <property type="match status" value="1"/>
</dbReference>
<dbReference type="EMBL" id="KV744835">
    <property type="protein sequence ID" value="OCK84527.1"/>
    <property type="molecule type" value="Genomic_DNA"/>
</dbReference>
<evidence type="ECO:0008006" key="4">
    <source>
        <dbReference type="Google" id="ProtNLM"/>
    </source>
</evidence>
<dbReference type="AlphaFoldDB" id="A0A8E2JJE0"/>
<dbReference type="OrthoDB" id="5222339at2759"/>
<proteinExistence type="predicted"/>
<feature type="compositionally biased region" description="Polar residues" evidence="1">
    <location>
        <begin position="16"/>
        <end position="25"/>
    </location>
</feature>